<gene>
    <name evidence="5" type="ORF">FBZ88_101390</name>
</gene>
<reference evidence="5 6" key="1">
    <citation type="submission" date="2019-06" db="EMBL/GenBank/DDBJ databases">
        <title>Genomic Encyclopedia of Type Strains, Phase IV (KMG-V): Genome sequencing to study the core and pangenomes of soil and plant-associated prokaryotes.</title>
        <authorList>
            <person name="Whitman W."/>
        </authorList>
    </citation>
    <scope>NUCLEOTIDE SEQUENCE [LARGE SCALE GENOMIC DNA]</scope>
    <source>
        <strain evidence="5 6">BR 11865</strain>
    </source>
</reference>
<dbReference type="Proteomes" id="UP000316545">
    <property type="component" value="Unassembled WGS sequence"/>
</dbReference>
<dbReference type="Gene3D" id="3.40.50.2300">
    <property type="match status" value="2"/>
</dbReference>
<dbReference type="Pfam" id="PF13407">
    <property type="entry name" value="Peripla_BP_4"/>
    <property type="match status" value="1"/>
</dbReference>
<keyword evidence="3" id="KW-0732">Signal</keyword>
<evidence type="ECO:0000256" key="3">
    <source>
        <dbReference type="ARBA" id="ARBA00022729"/>
    </source>
</evidence>
<comment type="subcellular location">
    <subcellularLocation>
        <location evidence="1">Cell envelope</location>
    </subcellularLocation>
</comment>
<evidence type="ECO:0000256" key="2">
    <source>
        <dbReference type="ARBA" id="ARBA00007639"/>
    </source>
</evidence>
<dbReference type="PANTHER" id="PTHR46847">
    <property type="entry name" value="D-ALLOSE-BINDING PERIPLASMIC PROTEIN-RELATED"/>
    <property type="match status" value="1"/>
</dbReference>
<dbReference type="AlphaFoldDB" id="A0A560GDN5"/>
<feature type="domain" description="Periplasmic binding protein" evidence="4">
    <location>
        <begin position="48"/>
        <end position="301"/>
    </location>
</feature>
<evidence type="ECO:0000259" key="4">
    <source>
        <dbReference type="Pfam" id="PF13407"/>
    </source>
</evidence>
<dbReference type="InterPro" id="IPR028082">
    <property type="entry name" value="Peripla_BP_I"/>
</dbReference>
<accession>A0A560GDN5</accession>
<dbReference type="EMBL" id="VITO01000001">
    <property type="protein sequence ID" value="TWB32018.1"/>
    <property type="molecule type" value="Genomic_DNA"/>
</dbReference>
<dbReference type="SUPFAM" id="SSF53822">
    <property type="entry name" value="Periplasmic binding protein-like I"/>
    <property type="match status" value="1"/>
</dbReference>
<dbReference type="GO" id="GO:0030246">
    <property type="term" value="F:carbohydrate binding"/>
    <property type="evidence" value="ECO:0007669"/>
    <property type="project" value="UniProtKB-ARBA"/>
</dbReference>
<comment type="similarity">
    <text evidence="2">Belongs to the bacterial solute-binding protein 2 family.</text>
</comment>
<dbReference type="InterPro" id="IPR025997">
    <property type="entry name" value="SBP_2_dom"/>
</dbReference>
<name>A0A560GDN5_9PROT</name>
<proteinExistence type="inferred from homology"/>
<dbReference type="CDD" id="cd06309">
    <property type="entry name" value="PBP1_galactofuranose_YtfQ-like"/>
    <property type="match status" value="1"/>
</dbReference>
<sequence>MDMKTLLGSRKISRQGLARRMLGIGTAVLLGSLAAGCDSGDKKGLTVGFSQIGSESGWRAAETKLARQGAEQRGITLKFSDAQQRQENQIKAVRSFIAQGVDAILLAPVVSSGWDEVLGEAKAANIPVILLDRQIDTPNVDLYLTAVTSDTIEEGRVAGRWLAGKVQGRDCRIVEIQGTVGASLVANRKKGFEEAIATAPNLHLVRTQSGEFTRAKGKEVMEGFLKAEAPGSICAVYSHNDDMMIGAIQAIKEAGLKPGTDILTVSIDGVPDIFKAMADGDANATVELAPDMAPRAYDILLAYRKDHAPPPKWVQTPSKLYEPDTAAAEYARRKDLY</sequence>
<evidence type="ECO:0000256" key="1">
    <source>
        <dbReference type="ARBA" id="ARBA00004196"/>
    </source>
</evidence>
<dbReference type="PANTHER" id="PTHR46847:SF3">
    <property type="entry name" value="GALACTOFURANOSE-BINDING PROTEIN YTFQ"/>
    <property type="match status" value="1"/>
</dbReference>
<keyword evidence="6" id="KW-1185">Reference proteome</keyword>
<organism evidence="5 6">
    <name type="scientific">Nitrospirillum amazonense</name>
    <dbReference type="NCBI Taxonomy" id="28077"/>
    <lineage>
        <taxon>Bacteria</taxon>
        <taxon>Pseudomonadati</taxon>
        <taxon>Pseudomonadota</taxon>
        <taxon>Alphaproteobacteria</taxon>
        <taxon>Rhodospirillales</taxon>
        <taxon>Azospirillaceae</taxon>
        <taxon>Nitrospirillum</taxon>
    </lineage>
</organism>
<dbReference type="GO" id="GO:0030313">
    <property type="term" value="C:cell envelope"/>
    <property type="evidence" value="ECO:0007669"/>
    <property type="project" value="UniProtKB-SubCell"/>
</dbReference>
<comment type="caution">
    <text evidence="5">The sequence shown here is derived from an EMBL/GenBank/DDBJ whole genome shotgun (WGS) entry which is preliminary data.</text>
</comment>
<evidence type="ECO:0000313" key="6">
    <source>
        <dbReference type="Proteomes" id="UP000316545"/>
    </source>
</evidence>
<evidence type="ECO:0000313" key="5">
    <source>
        <dbReference type="EMBL" id="TWB32018.1"/>
    </source>
</evidence>
<protein>
    <submittedName>
        <fullName evidence="5">Monosaccharide ABC transporter substrate-binding protein (CUT2 family)</fullName>
    </submittedName>
</protein>